<dbReference type="AlphaFoldDB" id="A0A1I1USC7"/>
<reference evidence="3" key="1">
    <citation type="submission" date="2016-10" db="EMBL/GenBank/DDBJ databases">
        <authorList>
            <person name="Varghese N."/>
            <person name="Submissions S."/>
        </authorList>
    </citation>
    <scope>NUCLEOTIDE SEQUENCE [LARGE SCALE GENOMIC DNA]</scope>
    <source>
        <strain evidence="3">CGMCC 1.10784</strain>
    </source>
</reference>
<dbReference type="Pfam" id="PF12679">
    <property type="entry name" value="ABC2_membrane_2"/>
    <property type="match status" value="1"/>
</dbReference>
<sequence>MKALDRLLPLIQNETLKIWKKKRFFVIVLVLMIIIPIFTYAQHRIDETNKKNFKDWRNELVQQISEYQNTLSSDRIPEEWKRSRRIAVQQLQYYLDHDVNPNSPDGVTFTRSFLSNAVTLFFPLLVLALASDLVSGERTSGTIKMLLTRPVRRWKILFSKLVALSFYVSLTVVVSAVLCYLISGAVFGYNGWGMPVFTGFVIHGSSVESGFAHAIPQGLYLLMEAGLIWVSAMTVALLALMVSVLVRSTAASIVAMMAAVISGTILSNMASSWQSAKFIFSVNLQLTNYLAGSPPITGMTLGFSLVILACWGITSLIVSFFVFTKQDILN</sequence>
<proteinExistence type="predicted"/>
<keyword evidence="1" id="KW-0812">Transmembrane</keyword>
<protein>
    <submittedName>
        <fullName evidence="2">ABC-2 type transport system permease protein</fullName>
    </submittedName>
</protein>
<dbReference type="GO" id="GO:0140359">
    <property type="term" value="F:ABC-type transporter activity"/>
    <property type="evidence" value="ECO:0007669"/>
    <property type="project" value="InterPro"/>
</dbReference>
<name>A0A1I1USC7_9BACL</name>
<dbReference type="STRING" id="1045775.SAMN05216378_1205"/>
<accession>A0A1I1USC7</accession>
<dbReference type="EMBL" id="FOMT01000001">
    <property type="protein sequence ID" value="SFD73742.1"/>
    <property type="molecule type" value="Genomic_DNA"/>
</dbReference>
<feature type="transmembrane region" description="Helical" evidence="1">
    <location>
        <begin position="156"/>
        <end position="189"/>
    </location>
</feature>
<feature type="transmembrane region" description="Helical" evidence="1">
    <location>
        <begin position="24"/>
        <end position="41"/>
    </location>
</feature>
<evidence type="ECO:0000313" key="2">
    <source>
        <dbReference type="EMBL" id="SFD73742.1"/>
    </source>
</evidence>
<feature type="transmembrane region" description="Helical" evidence="1">
    <location>
        <begin position="296"/>
        <end position="323"/>
    </location>
</feature>
<dbReference type="Proteomes" id="UP000198855">
    <property type="component" value="Unassembled WGS sequence"/>
</dbReference>
<keyword evidence="3" id="KW-1185">Reference proteome</keyword>
<keyword evidence="1" id="KW-0472">Membrane</keyword>
<organism evidence="2 3">
    <name type="scientific">Paenibacillus catalpae</name>
    <dbReference type="NCBI Taxonomy" id="1045775"/>
    <lineage>
        <taxon>Bacteria</taxon>
        <taxon>Bacillati</taxon>
        <taxon>Bacillota</taxon>
        <taxon>Bacilli</taxon>
        <taxon>Bacillales</taxon>
        <taxon>Paenibacillaceae</taxon>
        <taxon>Paenibacillus</taxon>
    </lineage>
</organism>
<feature type="transmembrane region" description="Helical" evidence="1">
    <location>
        <begin position="113"/>
        <end position="135"/>
    </location>
</feature>
<feature type="transmembrane region" description="Helical" evidence="1">
    <location>
        <begin position="226"/>
        <end position="246"/>
    </location>
</feature>
<evidence type="ECO:0000256" key="1">
    <source>
        <dbReference type="SAM" id="Phobius"/>
    </source>
</evidence>
<dbReference type="PANTHER" id="PTHR37305:SF2">
    <property type="entry name" value="BACITRACIN TRANSPORT PERMEASE PROTEIN BCRB"/>
    <property type="match status" value="1"/>
</dbReference>
<gene>
    <name evidence="2" type="ORF">SAMN05216378_1205</name>
</gene>
<evidence type="ECO:0000313" key="3">
    <source>
        <dbReference type="Proteomes" id="UP000198855"/>
    </source>
</evidence>
<keyword evidence="1" id="KW-1133">Transmembrane helix</keyword>
<feature type="transmembrane region" description="Helical" evidence="1">
    <location>
        <begin position="253"/>
        <end position="276"/>
    </location>
</feature>
<dbReference type="GO" id="GO:0005886">
    <property type="term" value="C:plasma membrane"/>
    <property type="evidence" value="ECO:0007669"/>
    <property type="project" value="UniProtKB-SubCell"/>
</dbReference>
<dbReference type="PANTHER" id="PTHR37305">
    <property type="entry name" value="INTEGRAL MEMBRANE PROTEIN-RELATED"/>
    <property type="match status" value="1"/>
</dbReference>